<protein>
    <submittedName>
        <fullName evidence="2">Uncharacterized protein</fullName>
    </submittedName>
</protein>
<dbReference type="RefSeq" id="WP_310323798.1">
    <property type="nucleotide sequence ID" value="NZ_JAVDXV010000001.1"/>
</dbReference>
<accession>A0ABU2A1M8</accession>
<name>A0ABU2A1M8_9BURK</name>
<evidence type="ECO:0000256" key="1">
    <source>
        <dbReference type="SAM" id="SignalP"/>
    </source>
</evidence>
<keyword evidence="1" id="KW-0732">Signal</keyword>
<sequence>MRFRRSGTQERRKKANRQLLAGLSSAAALLGSPAYARDLNTLDARFTICAWGKLKGCDLLDDRRLQHPSITSDERALVSAVMARVQRKVFDLKSLAAEFGDRAIVDTQTLPGATIALWTRDTPGSTDKTTIAFSGEKGLIQIAGISVPGKYTIRWCNEPEPDSPVRR</sequence>
<evidence type="ECO:0000313" key="3">
    <source>
        <dbReference type="Proteomes" id="UP001180825"/>
    </source>
</evidence>
<proteinExistence type="predicted"/>
<evidence type="ECO:0000313" key="2">
    <source>
        <dbReference type="EMBL" id="MDR7331102.1"/>
    </source>
</evidence>
<feature type="chain" id="PRO_5047336560" evidence="1">
    <location>
        <begin position="37"/>
        <end position="167"/>
    </location>
</feature>
<organism evidence="2 3">
    <name type="scientific">Roseateles asaccharophilus</name>
    <dbReference type="NCBI Taxonomy" id="582607"/>
    <lineage>
        <taxon>Bacteria</taxon>
        <taxon>Pseudomonadati</taxon>
        <taxon>Pseudomonadota</taxon>
        <taxon>Betaproteobacteria</taxon>
        <taxon>Burkholderiales</taxon>
        <taxon>Sphaerotilaceae</taxon>
        <taxon>Roseateles</taxon>
    </lineage>
</organism>
<feature type="signal peptide" evidence="1">
    <location>
        <begin position="1"/>
        <end position="36"/>
    </location>
</feature>
<reference evidence="2 3" key="1">
    <citation type="submission" date="2023-07" db="EMBL/GenBank/DDBJ databases">
        <title>Sorghum-associated microbial communities from plants grown in Nebraska, USA.</title>
        <authorList>
            <person name="Schachtman D."/>
        </authorList>
    </citation>
    <scope>NUCLEOTIDE SEQUENCE [LARGE SCALE GENOMIC DNA]</scope>
    <source>
        <strain evidence="2 3">BE316</strain>
    </source>
</reference>
<gene>
    <name evidence="2" type="ORF">J2X21_000214</name>
</gene>
<dbReference type="EMBL" id="JAVDXV010000001">
    <property type="protein sequence ID" value="MDR7331102.1"/>
    <property type="molecule type" value="Genomic_DNA"/>
</dbReference>
<comment type="caution">
    <text evidence="2">The sequence shown here is derived from an EMBL/GenBank/DDBJ whole genome shotgun (WGS) entry which is preliminary data.</text>
</comment>
<keyword evidence="3" id="KW-1185">Reference proteome</keyword>
<dbReference type="Proteomes" id="UP001180825">
    <property type="component" value="Unassembled WGS sequence"/>
</dbReference>